<keyword evidence="5" id="KW-0812">Transmembrane</keyword>
<dbReference type="PANTHER" id="PTHR45931">
    <property type="entry name" value="SI:CH211-59O9.10"/>
    <property type="match status" value="1"/>
</dbReference>
<sequence>MEEHSSQVISSGGVETLSTEDWWVVDRRPPESQDNVVQLDLPLVVSPPSVSADPPPVSLHSTWFSRAKRLLGPRIWLFFLVLKLVGLSTSVWLFLNGVPFVTIFLSILLPIGLLGVACIVAFVLASTFVAENSTTWRQNNRSASTRWRSFRLGSSRRNMLPLYESPFILASGNSTSRIIDWSELGVNSRRLRRFLEGLSEGTIQSLPTYIFSSTSGTNNRSKEKKTSADVHQEKEKCIEETFDLVQASSAPWDSDSHDFLSSEDNFAVNVDSKQAQEDELSGDNMSCAICLEPFRNGECLRILPCFHQFHVDCIDPWLKRKGRCAVCKNYVQEIFWNPM</sequence>
<reference evidence="7 8" key="1">
    <citation type="submission" date="2022-07" db="EMBL/GenBank/DDBJ databases">
        <title>Genome-wide signatures of adaptation to extreme environments.</title>
        <authorList>
            <person name="Cho C.H."/>
            <person name="Yoon H.S."/>
        </authorList>
    </citation>
    <scope>NUCLEOTIDE SEQUENCE [LARGE SCALE GENOMIC DNA]</scope>
    <source>
        <strain evidence="7 8">108.79 E11</strain>
    </source>
</reference>
<evidence type="ECO:0000256" key="1">
    <source>
        <dbReference type="ARBA" id="ARBA00022723"/>
    </source>
</evidence>
<dbReference type="GO" id="GO:0061630">
    <property type="term" value="F:ubiquitin protein ligase activity"/>
    <property type="evidence" value="ECO:0007669"/>
    <property type="project" value="TreeGrafter"/>
</dbReference>
<dbReference type="InterPro" id="IPR051834">
    <property type="entry name" value="RING_finger_E3_ligase"/>
</dbReference>
<evidence type="ECO:0000256" key="2">
    <source>
        <dbReference type="ARBA" id="ARBA00022771"/>
    </source>
</evidence>
<comment type="caution">
    <text evidence="7">The sequence shown here is derived from an EMBL/GenBank/DDBJ whole genome shotgun (WGS) entry which is preliminary data.</text>
</comment>
<gene>
    <name evidence="7" type="ORF">GAYE_SCF07G2955</name>
</gene>
<feature type="domain" description="RING-type" evidence="6">
    <location>
        <begin position="287"/>
        <end position="328"/>
    </location>
</feature>
<feature type="transmembrane region" description="Helical" evidence="5">
    <location>
        <begin position="101"/>
        <end position="130"/>
    </location>
</feature>
<evidence type="ECO:0000313" key="8">
    <source>
        <dbReference type="Proteomes" id="UP001300502"/>
    </source>
</evidence>
<dbReference type="InterPro" id="IPR013083">
    <property type="entry name" value="Znf_RING/FYVE/PHD"/>
</dbReference>
<dbReference type="Proteomes" id="UP001300502">
    <property type="component" value="Unassembled WGS sequence"/>
</dbReference>
<dbReference type="SMART" id="SM00184">
    <property type="entry name" value="RING"/>
    <property type="match status" value="1"/>
</dbReference>
<proteinExistence type="predicted"/>
<dbReference type="EMBL" id="JANCYU010000027">
    <property type="protein sequence ID" value="KAK4525050.1"/>
    <property type="molecule type" value="Genomic_DNA"/>
</dbReference>
<keyword evidence="8" id="KW-1185">Reference proteome</keyword>
<keyword evidence="3" id="KW-0862">Zinc</keyword>
<dbReference type="SUPFAM" id="SSF57850">
    <property type="entry name" value="RING/U-box"/>
    <property type="match status" value="1"/>
</dbReference>
<dbReference type="PROSITE" id="PS50089">
    <property type="entry name" value="ZF_RING_2"/>
    <property type="match status" value="1"/>
</dbReference>
<dbReference type="AlphaFoldDB" id="A0AAV9ICD3"/>
<organism evidence="7 8">
    <name type="scientific">Galdieria yellowstonensis</name>
    <dbReference type="NCBI Taxonomy" id="3028027"/>
    <lineage>
        <taxon>Eukaryota</taxon>
        <taxon>Rhodophyta</taxon>
        <taxon>Bangiophyceae</taxon>
        <taxon>Galdieriales</taxon>
        <taxon>Galdieriaceae</taxon>
        <taxon>Galdieria</taxon>
    </lineage>
</organism>
<protein>
    <recommendedName>
        <fullName evidence="6">RING-type domain-containing protein</fullName>
    </recommendedName>
</protein>
<keyword evidence="2 4" id="KW-0863">Zinc-finger</keyword>
<keyword evidence="5" id="KW-0472">Membrane</keyword>
<dbReference type="GO" id="GO:0008270">
    <property type="term" value="F:zinc ion binding"/>
    <property type="evidence" value="ECO:0007669"/>
    <property type="project" value="UniProtKB-KW"/>
</dbReference>
<accession>A0AAV9ICD3</accession>
<dbReference type="GO" id="GO:0005634">
    <property type="term" value="C:nucleus"/>
    <property type="evidence" value="ECO:0007669"/>
    <property type="project" value="TreeGrafter"/>
</dbReference>
<evidence type="ECO:0000256" key="5">
    <source>
        <dbReference type="SAM" id="Phobius"/>
    </source>
</evidence>
<dbReference type="PANTHER" id="PTHR45931:SF3">
    <property type="entry name" value="RING ZINC FINGER-CONTAINING PROTEIN"/>
    <property type="match status" value="1"/>
</dbReference>
<evidence type="ECO:0000256" key="3">
    <source>
        <dbReference type="ARBA" id="ARBA00022833"/>
    </source>
</evidence>
<evidence type="ECO:0000313" key="7">
    <source>
        <dbReference type="EMBL" id="KAK4525050.1"/>
    </source>
</evidence>
<dbReference type="GO" id="GO:0006511">
    <property type="term" value="P:ubiquitin-dependent protein catabolic process"/>
    <property type="evidence" value="ECO:0007669"/>
    <property type="project" value="TreeGrafter"/>
</dbReference>
<dbReference type="Gene3D" id="3.30.40.10">
    <property type="entry name" value="Zinc/RING finger domain, C3HC4 (zinc finger)"/>
    <property type="match status" value="1"/>
</dbReference>
<evidence type="ECO:0000259" key="6">
    <source>
        <dbReference type="PROSITE" id="PS50089"/>
    </source>
</evidence>
<keyword evidence="5" id="KW-1133">Transmembrane helix</keyword>
<keyword evidence="1" id="KW-0479">Metal-binding</keyword>
<name>A0AAV9ICD3_9RHOD</name>
<evidence type="ECO:0000256" key="4">
    <source>
        <dbReference type="PROSITE-ProRule" id="PRU00175"/>
    </source>
</evidence>
<feature type="transmembrane region" description="Helical" evidence="5">
    <location>
        <begin position="75"/>
        <end position="95"/>
    </location>
</feature>
<dbReference type="Pfam" id="PF13639">
    <property type="entry name" value="zf-RING_2"/>
    <property type="match status" value="1"/>
</dbReference>
<dbReference type="InterPro" id="IPR001841">
    <property type="entry name" value="Znf_RING"/>
</dbReference>